<dbReference type="PANTHER" id="PTHR23530">
    <property type="entry name" value="TRANSPORT PROTEIN-RELATED"/>
    <property type="match status" value="1"/>
</dbReference>
<name>A0ABP6SUH7_9ACTN</name>
<feature type="transmembrane region" description="Helical" evidence="1">
    <location>
        <begin position="271"/>
        <end position="292"/>
    </location>
</feature>
<proteinExistence type="predicted"/>
<feature type="transmembrane region" description="Helical" evidence="1">
    <location>
        <begin position="248"/>
        <end position="265"/>
    </location>
</feature>
<evidence type="ECO:0000256" key="1">
    <source>
        <dbReference type="SAM" id="Phobius"/>
    </source>
</evidence>
<gene>
    <name evidence="2" type="ORF">GCM10020369_17970</name>
</gene>
<dbReference type="InterPro" id="IPR036259">
    <property type="entry name" value="MFS_trans_sf"/>
</dbReference>
<organism evidence="2 3">
    <name type="scientific">Cryptosporangium minutisporangium</name>
    <dbReference type="NCBI Taxonomy" id="113569"/>
    <lineage>
        <taxon>Bacteria</taxon>
        <taxon>Bacillati</taxon>
        <taxon>Actinomycetota</taxon>
        <taxon>Actinomycetes</taxon>
        <taxon>Cryptosporangiales</taxon>
        <taxon>Cryptosporangiaceae</taxon>
        <taxon>Cryptosporangium</taxon>
    </lineage>
</organism>
<keyword evidence="3" id="KW-1185">Reference proteome</keyword>
<comment type="caution">
    <text evidence="2">The sequence shown here is derived from an EMBL/GenBank/DDBJ whole genome shotgun (WGS) entry which is preliminary data.</text>
</comment>
<dbReference type="InterPro" id="IPR011701">
    <property type="entry name" value="MFS"/>
</dbReference>
<evidence type="ECO:0000313" key="2">
    <source>
        <dbReference type="EMBL" id="GAA3385242.1"/>
    </source>
</evidence>
<dbReference type="PANTHER" id="PTHR23530:SF1">
    <property type="entry name" value="PERMEASE, MAJOR FACILITATOR SUPERFAMILY-RELATED"/>
    <property type="match status" value="1"/>
</dbReference>
<dbReference type="Gene3D" id="1.20.1250.20">
    <property type="entry name" value="MFS general substrate transporter like domains"/>
    <property type="match status" value="1"/>
</dbReference>
<reference evidence="3" key="1">
    <citation type="journal article" date="2019" name="Int. J. Syst. Evol. Microbiol.">
        <title>The Global Catalogue of Microorganisms (GCM) 10K type strain sequencing project: providing services to taxonomists for standard genome sequencing and annotation.</title>
        <authorList>
            <consortium name="The Broad Institute Genomics Platform"/>
            <consortium name="The Broad Institute Genome Sequencing Center for Infectious Disease"/>
            <person name="Wu L."/>
            <person name="Ma J."/>
        </authorList>
    </citation>
    <scope>NUCLEOTIDE SEQUENCE [LARGE SCALE GENOMIC DNA]</scope>
    <source>
        <strain evidence="3">JCM 9458</strain>
    </source>
</reference>
<sequence>MTGGQISVLFGLWSLTAFVLEVPSGALADRVPRRHLLVASQVLRAVGFASWVVWPTFAGFALGFVLWGAAGATWSGTWQAFVYDELAAHGVADRYVRVVGRAEALAAGGALVGTVLAAPLIALGGYALTGWASVAVCLVAAAIASRLPLPPASDAEDADAEGEADEGYLATLRAGVREALRDRAVGRIVLVVVVLSGVTAVEEYFGLLAVDFAVPPVVLPLLLLAPAVGYAVGAEVGGRLGGLSPRRLAGVVALGGVVFAAGALVPHPAGFVGIAVGFALLECAIVVAGARLQETLTGPRATVTSVSSVGEEVVAMLVFGVFGVASGVVPLSALVALAVVPVLAVALRVPRWIPSAAQ</sequence>
<feature type="transmembrane region" description="Helical" evidence="1">
    <location>
        <begin position="217"/>
        <end position="236"/>
    </location>
</feature>
<dbReference type="SUPFAM" id="SSF103473">
    <property type="entry name" value="MFS general substrate transporter"/>
    <property type="match status" value="1"/>
</dbReference>
<keyword evidence="1" id="KW-1133">Transmembrane helix</keyword>
<keyword evidence="1" id="KW-0472">Membrane</keyword>
<keyword evidence="1" id="KW-0812">Transmembrane</keyword>
<dbReference type="Proteomes" id="UP001501676">
    <property type="component" value="Unassembled WGS sequence"/>
</dbReference>
<dbReference type="EMBL" id="BAAAYN010000011">
    <property type="protein sequence ID" value="GAA3385242.1"/>
    <property type="molecule type" value="Genomic_DNA"/>
</dbReference>
<feature type="transmembrane region" description="Helical" evidence="1">
    <location>
        <begin position="104"/>
        <end position="122"/>
    </location>
</feature>
<accession>A0ABP6SUH7</accession>
<feature type="transmembrane region" description="Helical" evidence="1">
    <location>
        <begin position="184"/>
        <end position="205"/>
    </location>
</feature>
<dbReference type="InterPro" id="IPR053160">
    <property type="entry name" value="MFS_DHA3_Transporter"/>
</dbReference>
<feature type="transmembrane region" description="Helical" evidence="1">
    <location>
        <begin position="313"/>
        <end position="346"/>
    </location>
</feature>
<evidence type="ECO:0000313" key="3">
    <source>
        <dbReference type="Proteomes" id="UP001501676"/>
    </source>
</evidence>
<dbReference type="Pfam" id="PF07690">
    <property type="entry name" value="MFS_1"/>
    <property type="match status" value="1"/>
</dbReference>
<protein>
    <submittedName>
        <fullName evidence="2">MFS transporter</fullName>
    </submittedName>
</protein>
<feature type="transmembrane region" description="Helical" evidence="1">
    <location>
        <begin position="52"/>
        <end position="70"/>
    </location>
</feature>